<dbReference type="EMBL" id="MK072443">
    <property type="protein sequence ID" value="AYV85235.1"/>
    <property type="molecule type" value="Genomic_DNA"/>
</dbReference>
<proteinExistence type="predicted"/>
<name>A0A3G5ADD3_9VIRU</name>
<gene>
    <name evidence="1" type="ORF">Satyrvirus7_29</name>
</gene>
<evidence type="ECO:0000313" key="1">
    <source>
        <dbReference type="EMBL" id="AYV85235.1"/>
    </source>
</evidence>
<organism evidence="1">
    <name type="scientific">Satyrvirus sp</name>
    <dbReference type="NCBI Taxonomy" id="2487771"/>
    <lineage>
        <taxon>Viruses</taxon>
        <taxon>Varidnaviria</taxon>
        <taxon>Bamfordvirae</taxon>
        <taxon>Nucleocytoviricota</taxon>
        <taxon>Megaviricetes</taxon>
        <taxon>Imitervirales</taxon>
        <taxon>Mimiviridae</taxon>
        <taxon>Megamimivirinae</taxon>
    </lineage>
</organism>
<reference evidence="1" key="1">
    <citation type="submission" date="2018-10" db="EMBL/GenBank/DDBJ databases">
        <title>Hidden diversity of soil giant viruses.</title>
        <authorList>
            <person name="Schulz F."/>
            <person name="Alteio L."/>
            <person name="Goudeau D."/>
            <person name="Ryan E.M."/>
            <person name="Malmstrom R.R."/>
            <person name="Blanchard J."/>
            <person name="Woyke T."/>
        </authorList>
    </citation>
    <scope>NUCLEOTIDE SEQUENCE</scope>
    <source>
        <strain evidence="1">SAV1</strain>
    </source>
</reference>
<sequence>MENSIAEARLKINNINKLLFMLGACCNSSVCNMTTTSTTRIDSKLVNCVYPTFCKNENISITFCEQNCPNDKIVIRYLNSDNSTLLKFSIDDDIEYYKCGSKITFCLKLCSLYHNIIKHQNENKICFCIKDESNFCILDPKFSDF</sequence>
<protein>
    <submittedName>
        <fullName evidence="1">Uncharacterized protein</fullName>
    </submittedName>
</protein>
<accession>A0A3G5ADD3</accession>